<sequence length="174" mass="18575">MSKPALTEGIGRVLDSVSLVLIASRMRSGESSGYYHFLVLKVASVGGPIFAGACISFTLPSQLLICSRNGGLYSIDMDNGAVLWEYQTGDPITASAYVDELLACICSSSGRIHVLRIHPNAKQERAAGVPGNQLVEEFAVLHLPGDTFSSPVMIAGRIFVGCRDDYLHCVAVKT</sequence>
<dbReference type="SUPFAM" id="SSF50998">
    <property type="entry name" value="Quinoprotein alcohol dehydrogenase-like"/>
    <property type="match status" value="1"/>
</dbReference>
<protein>
    <submittedName>
        <fullName evidence="1">Uncharacterized protein</fullName>
    </submittedName>
</protein>
<organism evidence="1 2">
    <name type="scientific">Dendrobium thyrsiflorum</name>
    <name type="common">Pinecone-like raceme dendrobium</name>
    <name type="synonym">Orchid</name>
    <dbReference type="NCBI Taxonomy" id="117978"/>
    <lineage>
        <taxon>Eukaryota</taxon>
        <taxon>Viridiplantae</taxon>
        <taxon>Streptophyta</taxon>
        <taxon>Embryophyta</taxon>
        <taxon>Tracheophyta</taxon>
        <taxon>Spermatophyta</taxon>
        <taxon>Magnoliopsida</taxon>
        <taxon>Liliopsida</taxon>
        <taxon>Asparagales</taxon>
        <taxon>Orchidaceae</taxon>
        <taxon>Epidendroideae</taxon>
        <taxon>Malaxideae</taxon>
        <taxon>Dendrobiinae</taxon>
        <taxon>Dendrobium</taxon>
    </lineage>
</organism>
<dbReference type="InterPro" id="IPR015943">
    <property type="entry name" value="WD40/YVTN_repeat-like_dom_sf"/>
</dbReference>
<reference evidence="1 2" key="1">
    <citation type="journal article" date="2024" name="Plant Biotechnol. J.">
        <title>Dendrobium thyrsiflorum genome and its molecular insights into genes involved in important horticultural traits.</title>
        <authorList>
            <person name="Chen B."/>
            <person name="Wang J.Y."/>
            <person name="Zheng P.J."/>
            <person name="Li K.L."/>
            <person name="Liang Y.M."/>
            <person name="Chen X.F."/>
            <person name="Zhang C."/>
            <person name="Zhao X."/>
            <person name="He X."/>
            <person name="Zhang G.Q."/>
            <person name="Liu Z.J."/>
            <person name="Xu Q."/>
        </authorList>
    </citation>
    <scope>NUCLEOTIDE SEQUENCE [LARGE SCALE GENOMIC DNA]</scope>
    <source>
        <strain evidence="1">GZMU011</strain>
    </source>
</reference>
<dbReference type="PANTHER" id="PTHR44394:SF1">
    <property type="entry name" value="BETA-ALANINE-ACTIVATING ENZYME"/>
    <property type="match status" value="1"/>
</dbReference>
<gene>
    <name evidence="1" type="ORF">M5K25_001697</name>
</gene>
<dbReference type="InterPro" id="IPR052091">
    <property type="entry name" value="Beta-ala_Activ/Resist"/>
</dbReference>
<dbReference type="AlphaFoldDB" id="A0ABD0VZ54"/>
<evidence type="ECO:0000313" key="2">
    <source>
        <dbReference type="Proteomes" id="UP001552299"/>
    </source>
</evidence>
<proteinExistence type="predicted"/>
<name>A0ABD0VZ54_DENTH</name>
<dbReference type="Proteomes" id="UP001552299">
    <property type="component" value="Unassembled WGS sequence"/>
</dbReference>
<accession>A0ABD0VZ54</accession>
<comment type="caution">
    <text evidence="1">The sequence shown here is derived from an EMBL/GenBank/DDBJ whole genome shotgun (WGS) entry which is preliminary data.</text>
</comment>
<keyword evidence="2" id="KW-1185">Reference proteome</keyword>
<evidence type="ECO:0000313" key="1">
    <source>
        <dbReference type="EMBL" id="KAL0927522.1"/>
    </source>
</evidence>
<dbReference type="Gene3D" id="2.130.10.10">
    <property type="entry name" value="YVTN repeat-like/Quinoprotein amine dehydrogenase"/>
    <property type="match status" value="1"/>
</dbReference>
<dbReference type="PANTHER" id="PTHR44394">
    <property type="entry name" value="BETA-ALANINE-ACTIVATING ENZYME"/>
    <property type="match status" value="1"/>
</dbReference>
<dbReference type="EMBL" id="JANQDX010000002">
    <property type="protein sequence ID" value="KAL0927522.1"/>
    <property type="molecule type" value="Genomic_DNA"/>
</dbReference>
<dbReference type="InterPro" id="IPR011047">
    <property type="entry name" value="Quinoprotein_ADH-like_sf"/>
</dbReference>